<gene>
    <name evidence="2" type="ORF">PXEA_LOCUS5887</name>
</gene>
<evidence type="ECO:0000313" key="2">
    <source>
        <dbReference type="EMBL" id="VEL12447.1"/>
    </source>
</evidence>
<evidence type="ECO:0000256" key="1">
    <source>
        <dbReference type="SAM" id="MobiDB-lite"/>
    </source>
</evidence>
<dbReference type="AlphaFoldDB" id="A0A3S5AC41"/>
<name>A0A3S5AC41_9PLAT</name>
<feature type="compositionally biased region" description="Basic and acidic residues" evidence="1">
    <location>
        <begin position="103"/>
        <end position="118"/>
    </location>
</feature>
<reference evidence="2" key="1">
    <citation type="submission" date="2018-11" db="EMBL/GenBank/DDBJ databases">
        <authorList>
            <consortium name="Pathogen Informatics"/>
        </authorList>
    </citation>
    <scope>NUCLEOTIDE SEQUENCE</scope>
</reference>
<feature type="compositionally biased region" description="Low complexity" evidence="1">
    <location>
        <begin position="45"/>
        <end position="57"/>
    </location>
</feature>
<feature type="compositionally biased region" description="Basic and acidic residues" evidence="1">
    <location>
        <begin position="58"/>
        <end position="68"/>
    </location>
</feature>
<keyword evidence="3" id="KW-1185">Reference proteome</keyword>
<sequence>MSCCLLGPDILSGCTYCQAPHPEPSPSLAPPRAHASSRNDGQIGSSRSRPSDSVSGRRATDSHRDGRPGECQPTPCTVCDLTGRRDRPSPGHRTTAWILSHSRTVERPQRRFGRDADEKSRCQQDSFGRFWINPLECSCLRLSRPISPPLADPPTDTRPWHTQPVYSHSLPQSHTVQRNAFSAAQSEVSGAQFPHLAMVWQYYSLRVQQMFELNTDPLAEIASSPVGGECSRVDF</sequence>
<dbReference type="Proteomes" id="UP000784294">
    <property type="component" value="Unassembled WGS sequence"/>
</dbReference>
<organism evidence="2 3">
    <name type="scientific">Protopolystoma xenopodis</name>
    <dbReference type="NCBI Taxonomy" id="117903"/>
    <lineage>
        <taxon>Eukaryota</taxon>
        <taxon>Metazoa</taxon>
        <taxon>Spiralia</taxon>
        <taxon>Lophotrochozoa</taxon>
        <taxon>Platyhelminthes</taxon>
        <taxon>Monogenea</taxon>
        <taxon>Polyopisthocotylea</taxon>
        <taxon>Polystomatidea</taxon>
        <taxon>Polystomatidae</taxon>
        <taxon>Protopolystoma</taxon>
    </lineage>
</organism>
<protein>
    <submittedName>
        <fullName evidence="2">Uncharacterized protein</fullName>
    </submittedName>
</protein>
<proteinExistence type="predicted"/>
<accession>A0A3S5AC41</accession>
<evidence type="ECO:0000313" key="3">
    <source>
        <dbReference type="Proteomes" id="UP000784294"/>
    </source>
</evidence>
<dbReference type="EMBL" id="CAAALY010014784">
    <property type="protein sequence ID" value="VEL12447.1"/>
    <property type="molecule type" value="Genomic_DNA"/>
</dbReference>
<feature type="region of interest" description="Disordered" evidence="1">
    <location>
        <begin position="82"/>
        <end position="118"/>
    </location>
</feature>
<comment type="caution">
    <text evidence="2">The sequence shown here is derived from an EMBL/GenBank/DDBJ whole genome shotgun (WGS) entry which is preliminary data.</text>
</comment>
<feature type="region of interest" description="Disordered" evidence="1">
    <location>
        <begin position="21"/>
        <end position="70"/>
    </location>
</feature>